<dbReference type="PROSITE" id="PS51358">
    <property type="entry name" value="NOP"/>
    <property type="match status" value="1"/>
</dbReference>
<reference evidence="6 7" key="1">
    <citation type="journal article" date="2013" name="BMC Genomics">
        <title>Reconstruction of the lipid metabolism for the microalga Monoraphidium neglectum from its genome sequence reveals characteristics suitable for biofuel production.</title>
        <authorList>
            <person name="Bogen C."/>
            <person name="Al-Dilaimi A."/>
            <person name="Albersmeier A."/>
            <person name="Wichmann J."/>
            <person name="Grundmann M."/>
            <person name="Rupp O."/>
            <person name="Lauersen K.J."/>
            <person name="Blifernez-Klassen O."/>
            <person name="Kalinowski J."/>
            <person name="Goesmann A."/>
            <person name="Mussgnug J.H."/>
            <person name="Kruse O."/>
        </authorList>
    </citation>
    <scope>NUCLEOTIDE SEQUENCE [LARGE SCALE GENOMIC DNA]</scope>
    <source>
        <strain evidence="6 7">SAG 48.87</strain>
    </source>
</reference>
<dbReference type="EMBL" id="KK105888">
    <property type="protein sequence ID" value="KIY92177.1"/>
    <property type="molecule type" value="Genomic_DNA"/>
</dbReference>
<dbReference type="PANTHER" id="PTHR13904:SF0">
    <property type="entry name" value="U4_U6 SMALL NUCLEAR RIBONUCLEOPROTEIN PRP31"/>
    <property type="match status" value="1"/>
</dbReference>
<feature type="region of interest" description="Disordered" evidence="4">
    <location>
        <begin position="51"/>
        <end position="77"/>
    </location>
</feature>
<dbReference type="Gene3D" id="1.10.246.90">
    <property type="entry name" value="Nop domain"/>
    <property type="match status" value="1"/>
</dbReference>
<organism evidence="6 7">
    <name type="scientific">Monoraphidium neglectum</name>
    <dbReference type="NCBI Taxonomy" id="145388"/>
    <lineage>
        <taxon>Eukaryota</taxon>
        <taxon>Viridiplantae</taxon>
        <taxon>Chlorophyta</taxon>
        <taxon>core chlorophytes</taxon>
        <taxon>Chlorophyceae</taxon>
        <taxon>CS clade</taxon>
        <taxon>Sphaeropleales</taxon>
        <taxon>Selenastraceae</taxon>
        <taxon>Monoraphidium</taxon>
    </lineage>
</organism>
<dbReference type="InterPro" id="IPR027105">
    <property type="entry name" value="Prp31"/>
</dbReference>
<dbReference type="PANTHER" id="PTHR13904">
    <property type="entry name" value="PRE-MRNA SPLICING FACTOR PRP31"/>
    <property type="match status" value="1"/>
</dbReference>
<sequence>MQSTPPSLRTKAARLAASKCALLARVDAYGQDPSGQAGTQFLEEMRRKIEKWQEPPPAKQIKPLPAPDAEVKKRRGGKRLRKMKERFGLTDMRKAANRTMFDFAKAEEEYIDGDEVVGLGVLGSKEGSGQLRVVANQQKLRLNAKQQKKYKGRLGGLGAGGGGGGGAVNGLSSSLAFTPVQGIELSNPLAGRGPEVDAAKSGTESYFSERAGFRSLTAASAVAGRKTGTQLHK</sequence>
<dbReference type="KEGG" id="mng:MNEG_15786"/>
<dbReference type="GO" id="GO:0046540">
    <property type="term" value="C:U4/U6 x U5 tri-snRNP complex"/>
    <property type="evidence" value="ECO:0007669"/>
    <property type="project" value="InterPro"/>
</dbReference>
<evidence type="ECO:0000256" key="3">
    <source>
        <dbReference type="ARBA" id="ARBA00023274"/>
    </source>
</evidence>
<name>A0A0D2IW78_9CHLO</name>
<dbReference type="InterPro" id="IPR036070">
    <property type="entry name" value="Nop_dom_sf"/>
</dbReference>
<dbReference type="AlphaFoldDB" id="A0A0D2IW78"/>
<dbReference type="InterPro" id="IPR002687">
    <property type="entry name" value="Nop_dom"/>
</dbReference>
<dbReference type="OrthoDB" id="4771285at2759"/>
<keyword evidence="2" id="KW-0539">Nucleus</keyword>
<dbReference type="GeneID" id="25733482"/>
<dbReference type="InterPro" id="IPR019175">
    <property type="entry name" value="Prp31_C"/>
</dbReference>
<keyword evidence="7" id="KW-1185">Reference proteome</keyword>
<protein>
    <submittedName>
        <fullName evidence="6">U4/U6 small nuclear ribonucleoprotein Prp31</fullName>
    </submittedName>
</protein>
<dbReference type="GO" id="GO:0005687">
    <property type="term" value="C:U4 snRNP"/>
    <property type="evidence" value="ECO:0007669"/>
    <property type="project" value="TreeGrafter"/>
</dbReference>
<feature type="domain" description="Nop" evidence="5">
    <location>
        <begin position="1"/>
        <end position="54"/>
    </location>
</feature>
<evidence type="ECO:0000259" key="5">
    <source>
        <dbReference type="PROSITE" id="PS51358"/>
    </source>
</evidence>
<dbReference type="RefSeq" id="XP_013891197.1">
    <property type="nucleotide sequence ID" value="XM_014035743.1"/>
</dbReference>
<dbReference type="Pfam" id="PF01798">
    <property type="entry name" value="Nop"/>
    <property type="match status" value="1"/>
</dbReference>
<gene>
    <name evidence="6" type="ORF">MNEG_15786</name>
</gene>
<evidence type="ECO:0000256" key="4">
    <source>
        <dbReference type="SAM" id="MobiDB-lite"/>
    </source>
</evidence>
<keyword evidence="3 6" id="KW-0687">Ribonucleoprotein</keyword>
<dbReference type="GO" id="GO:0000244">
    <property type="term" value="P:spliceosomal tri-snRNP complex assembly"/>
    <property type="evidence" value="ECO:0007669"/>
    <property type="project" value="InterPro"/>
</dbReference>
<dbReference type="Proteomes" id="UP000054498">
    <property type="component" value="Unassembled WGS sequence"/>
</dbReference>
<dbReference type="InterPro" id="IPR042239">
    <property type="entry name" value="Nop_C"/>
</dbReference>
<evidence type="ECO:0000313" key="6">
    <source>
        <dbReference type="EMBL" id="KIY92177.1"/>
    </source>
</evidence>
<evidence type="ECO:0000313" key="7">
    <source>
        <dbReference type="Proteomes" id="UP000054498"/>
    </source>
</evidence>
<dbReference type="STRING" id="145388.A0A0D2IW78"/>
<accession>A0A0D2IW78</accession>
<proteinExistence type="predicted"/>
<dbReference type="Pfam" id="PF09785">
    <property type="entry name" value="Prp31_C"/>
    <property type="match status" value="1"/>
</dbReference>
<comment type="subcellular location">
    <subcellularLocation>
        <location evidence="1">Nucleus</location>
    </subcellularLocation>
</comment>
<evidence type="ECO:0000256" key="1">
    <source>
        <dbReference type="ARBA" id="ARBA00004123"/>
    </source>
</evidence>
<dbReference type="SUPFAM" id="SSF89124">
    <property type="entry name" value="Nop domain"/>
    <property type="match status" value="1"/>
</dbReference>
<dbReference type="GO" id="GO:0071011">
    <property type="term" value="C:precatalytic spliceosome"/>
    <property type="evidence" value="ECO:0007669"/>
    <property type="project" value="TreeGrafter"/>
</dbReference>
<evidence type="ECO:0000256" key="2">
    <source>
        <dbReference type="ARBA" id="ARBA00023242"/>
    </source>
</evidence>